<dbReference type="SUPFAM" id="SSF52266">
    <property type="entry name" value="SGNH hydrolase"/>
    <property type="match status" value="1"/>
</dbReference>
<evidence type="ECO:0000313" key="2">
    <source>
        <dbReference type="Proteomes" id="UP000245133"/>
    </source>
</evidence>
<dbReference type="Proteomes" id="UP000245133">
    <property type="component" value="Unassembled WGS sequence"/>
</dbReference>
<dbReference type="EMBL" id="BFBB01000002">
    <property type="protein sequence ID" value="GBF48810.1"/>
    <property type="molecule type" value="Genomic_DNA"/>
</dbReference>
<dbReference type="AlphaFoldDB" id="A0A2P2DW67"/>
<reference evidence="1 2" key="1">
    <citation type="submission" date="2018-02" db="EMBL/GenBank/DDBJ databases">
        <title>Novel Leptospira species isolated from soil and water in Japan.</title>
        <authorList>
            <person name="Nakao R."/>
            <person name="Masuzawa T."/>
        </authorList>
    </citation>
    <scope>NUCLEOTIDE SEQUENCE [LARGE SCALE GENOMIC DNA]</scope>
    <source>
        <strain evidence="1 2">YH101</strain>
    </source>
</reference>
<protein>
    <recommendedName>
        <fullName evidence="3">AlgX/AlgJ SGNH hydrolase-like domain-containing protein</fullName>
    </recommendedName>
</protein>
<gene>
    <name evidence="1" type="ORF">LPTSP4_03100</name>
</gene>
<name>A0A2P2DW67_9LEPT</name>
<evidence type="ECO:0008006" key="3">
    <source>
        <dbReference type="Google" id="ProtNLM"/>
    </source>
</evidence>
<accession>A0A2P2DW67</accession>
<dbReference type="RefSeq" id="WP_135354968.1">
    <property type="nucleotide sequence ID" value="NZ_BFBB01000002.1"/>
</dbReference>
<comment type="caution">
    <text evidence="1">The sequence shown here is derived from an EMBL/GenBank/DDBJ whole genome shotgun (WGS) entry which is preliminary data.</text>
</comment>
<sequence>MGVKLEETYPYLLNRKGLKTYNLGVQGSAPVQWLGYFRKFGIQMKPKLVLIGYLPTVYERESIFFHRTNQELPSAIGRIAKRNRRFEIRNQVHFVTTAIIYYTTSIILPDLLNQYGNIACMVDPRLSDDPRCLSNTQVEGNTEFTIPYFSRYKSEYDRVKKLDDPNIIINSREWKSMLDQFLLVKRESDKIGAKVYIIFFPHREIVYFERALNKPLPSPNFSSVEEEHLQRFAVENNIFFLNSIPIFREYIKTVDSKTPLENYPFLTVDGHLSKLGNSLLADFIFNNIKDRK</sequence>
<organism evidence="1 2">
    <name type="scientific">Leptospira ryugenii</name>
    <dbReference type="NCBI Taxonomy" id="1917863"/>
    <lineage>
        <taxon>Bacteria</taxon>
        <taxon>Pseudomonadati</taxon>
        <taxon>Spirochaetota</taxon>
        <taxon>Spirochaetia</taxon>
        <taxon>Leptospirales</taxon>
        <taxon>Leptospiraceae</taxon>
        <taxon>Leptospira</taxon>
    </lineage>
</organism>
<proteinExistence type="predicted"/>
<keyword evidence="2" id="KW-1185">Reference proteome</keyword>
<evidence type="ECO:0000313" key="1">
    <source>
        <dbReference type="EMBL" id="GBF48810.1"/>
    </source>
</evidence>